<dbReference type="SUPFAM" id="SSF52058">
    <property type="entry name" value="L domain-like"/>
    <property type="match status" value="1"/>
</dbReference>
<evidence type="ECO:0000256" key="2">
    <source>
        <dbReference type="ARBA" id="ARBA00022737"/>
    </source>
</evidence>
<dbReference type="AlphaFoldDB" id="B3NVC9"/>
<protein>
    <recommendedName>
        <fullName evidence="6">U2A'/phosphoprotein 32 family A C-terminal domain-containing protein</fullName>
    </recommendedName>
</protein>
<dbReference type="OrthoDB" id="1517790at2759"/>
<proteinExistence type="predicted"/>
<dbReference type="eggNOG" id="KOG2123">
    <property type="taxonomic scope" value="Eukaryota"/>
</dbReference>
<dbReference type="PANTHER" id="PTHR18849:SF0">
    <property type="entry name" value="CILIA- AND FLAGELLA-ASSOCIATED PROTEIN 410-RELATED"/>
    <property type="match status" value="1"/>
</dbReference>
<dbReference type="HOGENOM" id="CLU_763471_0_0_1"/>
<dbReference type="PhylomeDB" id="B3NVC9"/>
<feature type="compositionally biased region" description="Basic and acidic residues" evidence="3">
    <location>
        <begin position="177"/>
        <end position="197"/>
    </location>
</feature>
<keyword evidence="5" id="KW-1185">Reference proteome</keyword>
<dbReference type="PROSITE" id="PS51450">
    <property type="entry name" value="LRR"/>
    <property type="match status" value="2"/>
</dbReference>
<gene>
    <name evidence="4" type="primary">Dere\GG18376</name>
    <name evidence="4" type="synonym">dere_GLEANR_3219</name>
    <name evidence="4" type="synonym">GG18376</name>
    <name evidence="4" type="ORF">Dere_GG18376</name>
</gene>
<dbReference type="FunFam" id="3.80.10.10:FF:000094">
    <property type="entry name" value="protein C21orf2 isoform X1"/>
    <property type="match status" value="1"/>
</dbReference>
<evidence type="ECO:0008006" key="6">
    <source>
        <dbReference type="Google" id="ProtNLM"/>
    </source>
</evidence>
<evidence type="ECO:0000256" key="1">
    <source>
        <dbReference type="ARBA" id="ARBA00022614"/>
    </source>
</evidence>
<feature type="compositionally biased region" description="Low complexity" evidence="3">
    <location>
        <begin position="260"/>
        <end position="280"/>
    </location>
</feature>
<dbReference type="GO" id="GO:0036064">
    <property type="term" value="C:ciliary basal body"/>
    <property type="evidence" value="ECO:0007669"/>
    <property type="project" value="UniProtKB-ARBA"/>
</dbReference>
<dbReference type="Proteomes" id="UP000008711">
    <property type="component" value="Unassembled WGS sequence"/>
</dbReference>
<dbReference type="InterPro" id="IPR032675">
    <property type="entry name" value="LRR_dom_sf"/>
</dbReference>
<dbReference type="InterPro" id="IPR001611">
    <property type="entry name" value="Leu-rich_rpt"/>
</dbReference>
<accession>B3NVC9</accession>
<feature type="region of interest" description="Disordered" evidence="3">
    <location>
        <begin position="177"/>
        <end position="284"/>
    </location>
</feature>
<dbReference type="EMBL" id="CH954180">
    <property type="protein sequence ID" value="EDV46117.1"/>
    <property type="molecule type" value="Genomic_DNA"/>
</dbReference>
<evidence type="ECO:0000256" key="3">
    <source>
        <dbReference type="SAM" id="MobiDB-lite"/>
    </source>
</evidence>
<reference evidence="4 5" key="1">
    <citation type="journal article" date="2007" name="Nature">
        <title>Evolution of genes and genomes on the Drosophila phylogeny.</title>
        <authorList>
            <consortium name="Drosophila 12 Genomes Consortium"/>
            <person name="Clark A.G."/>
            <person name="Eisen M.B."/>
            <person name="Smith D.R."/>
            <person name="Bergman C.M."/>
            <person name="Oliver B."/>
            <person name="Markow T.A."/>
            <person name="Kaufman T.C."/>
            <person name="Kellis M."/>
            <person name="Gelbart W."/>
            <person name="Iyer V.N."/>
            <person name="Pollard D.A."/>
            <person name="Sackton T.B."/>
            <person name="Larracuente A.M."/>
            <person name="Singh N.D."/>
            <person name="Abad J.P."/>
            <person name="Abt D.N."/>
            <person name="Adryan B."/>
            <person name="Aguade M."/>
            <person name="Akashi H."/>
            <person name="Anderson W.W."/>
            <person name="Aquadro C.F."/>
            <person name="Ardell D.H."/>
            <person name="Arguello R."/>
            <person name="Artieri C.G."/>
            <person name="Barbash D.A."/>
            <person name="Barker D."/>
            <person name="Barsanti P."/>
            <person name="Batterham P."/>
            <person name="Batzoglou S."/>
            <person name="Begun D."/>
            <person name="Bhutkar A."/>
            <person name="Blanco E."/>
            <person name="Bosak S.A."/>
            <person name="Bradley R.K."/>
            <person name="Brand A.D."/>
            <person name="Brent M.R."/>
            <person name="Brooks A.N."/>
            <person name="Brown R.H."/>
            <person name="Butlin R.K."/>
            <person name="Caggese C."/>
            <person name="Calvi B.R."/>
            <person name="Bernardo de Carvalho A."/>
            <person name="Caspi A."/>
            <person name="Castrezana S."/>
            <person name="Celniker S.E."/>
            <person name="Chang J.L."/>
            <person name="Chapple C."/>
            <person name="Chatterji S."/>
            <person name="Chinwalla A."/>
            <person name="Civetta A."/>
            <person name="Clifton S.W."/>
            <person name="Comeron J.M."/>
            <person name="Costello J.C."/>
            <person name="Coyne J.A."/>
            <person name="Daub J."/>
            <person name="David R.G."/>
            <person name="Delcher A.L."/>
            <person name="Delehaunty K."/>
            <person name="Do C.B."/>
            <person name="Ebling H."/>
            <person name="Edwards K."/>
            <person name="Eickbush T."/>
            <person name="Evans J.D."/>
            <person name="Filipski A."/>
            <person name="Findeiss S."/>
            <person name="Freyhult E."/>
            <person name="Fulton L."/>
            <person name="Fulton R."/>
            <person name="Garcia A.C."/>
            <person name="Gardiner A."/>
            <person name="Garfield D.A."/>
            <person name="Garvin B.E."/>
            <person name="Gibson G."/>
            <person name="Gilbert D."/>
            <person name="Gnerre S."/>
            <person name="Godfrey J."/>
            <person name="Good R."/>
            <person name="Gotea V."/>
            <person name="Gravely B."/>
            <person name="Greenberg A.J."/>
            <person name="Griffiths-Jones S."/>
            <person name="Gross S."/>
            <person name="Guigo R."/>
            <person name="Gustafson E.A."/>
            <person name="Haerty W."/>
            <person name="Hahn M.W."/>
            <person name="Halligan D.L."/>
            <person name="Halpern A.L."/>
            <person name="Halter G.M."/>
            <person name="Han M.V."/>
            <person name="Heger A."/>
            <person name="Hillier L."/>
            <person name="Hinrichs A.S."/>
            <person name="Holmes I."/>
            <person name="Hoskins R.A."/>
            <person name="Hubisz M.J."/>
            <person name="Hultmark D."/>
            <person name="Huntley M.A."/>
            <person name="Jaffe D.B."/>
            <person name="Jagadeeshan S."/>
            <person name="Jeck W.R."/>
            <person name="Johnson J."/>
            <person name="Jones C.D."/>
            <person name="Jordan W.C."/>
            <person name="Karpen G.H."/>
            <person name="Kataoka E."/>
            <person name="Keightley P.D."/>
            <person name="Kheradpour P."/>
            <person name="Kirkness E.F."/>
            <person name="Koerich L.B."/>
            <person name="Kristiansen K."/>
            <person name="Kudrna D."/>
            <person name="Kulathinal R.J."/>
            <person name="Kumar S."/>
            <person name="Kwok R."/>
            <person name="Lander E."/>
            <person name="Langley C.H."/>
            <person name="Lapoint R."/>
            <person name="Lazzaro B.P."/>
            <person name="Lee S.J."/>
            <person name="Levesque L."/>
            <person name="Li R."/>
            <person name="Lin C.F."/>
            <person name="Lin M.F."/>
            <person name="Lindblad-Toh K."/>
            <person name="Llopart A."/>
            <person name="Long M."/>
            <person name="Low L."/>
            <person name="Lozovsky E."/>
            <person name="Lu J."/>
            <person name="Luo M."/>
            <person name="Machado C.A."/>
            <person name="Makalowski W."/>
            <person name="Marzo M."/>
            <person name="Matsuda M."/>
            <person name="Matzkin L."/>
            <person name="McAllister B."/>
            <person name="McBride C.S."/>
            <person name="McKernan B."/>
            <person name="McKernan K."/>
            <person name="Mendez-Lago M."/>
            <person name="Minx P."/>
            <person name="Mollenhauer M.U."/>
            <person name="Montooth K."/>
            <person name="Mount S.M."/>
            <person name="Mu X."/>
            <person name="Myers E."/>
            <person name="Negre B."/>
            <person name="Newfeld S."/>
            <person name="Nielsen R."/>
            <person name="Noor M.A."/>
            <person name="O'Grady P."/>
            <person name="Pachter L."/>
            <person name="Papaceit M."/>
            <person name="Parisi M.J."/>
            <person name="Parisi M."/>
            <person name="Parts L."/>
            <person name="Pedersen J.S."/>
            <person name="Pesole G."/>
            <person name="Phillippy A.M."/>
            <person name="Ponting C.P."/>
            <person name="Pop M."/>
            <person name="Porcelli D."/>
            <person name="Powell J.R."/>
            <person name="Prohaska S."/>
            <person name="Pruitt K."/>
            <person name="Puig M."/>
            <person name="Quesneville H."/>
            <person name="Ram K.R."/>
            <person name="Rand D."/>
            <person name="Rasmussen M.D."/>
            <person name="Reed L.K."/>
            <person name="Reenan R."/>
            <person name="Reily A."/>
            <person name="Remington K.A."/>
            <person name="Rieger T.T."/>
            <person name="Ritchie M.G."/>
            <person name="Robin C."/>
            <person name="Rogers Y.H."/>
            <person name="Rohde C."/>
            <person name="Rozas J."/>
            <person name="Rubenfield M.J."/>
            <person name="Ruiz A."/>
            <person name="Russo S."/>
            <person name="Salzberg S.L."/>
            <person name="Sanchez-Gracia A."/>
            <person name="Saranga D.J."/>
            <person name="Sato H."/>
            <person name="Schaeffer S.W."/>
            <person name="Schatz M.C."/>
            <person name="Schlenke T."/>
            <person name="Schwartz R."/>
            <person name="Segarra C."/>
            <person name="Singh R.S."/>
            <person name="Sirot L."/>
            <person name="Sirota M."/>
            <person name="Sisneros N.B."/>
            <person name="Smith C.D."/>
            <person name="Smith T.F."/>
            <person name="Spieth J."/>
            <person name="Stage D.E."/>
            <person name="Stark A."/>
            <person name="Stephan W."/>
            <person name="Strausberg R.L."/>
            <person name="Strempel S."/>
            <person name="Sturgill D."/>
            <person name="Sutton G."/>
            <person name="Sutton G.G."/>
            <person name="Tao W."/>
            <person name="Teichmann S."/>
            <person name="Tobari Y.N."/>
            <person name="Tomimura Y."/>
            <person name="Tsolas J.M."/>
            <person name="Valente V.L."/>
            <person name="Venter E."/>
            <person name="Venter J.C."/>
            <person name="Vicario S."/>
            <person name="Vieira F.G."/>
            <person name="Vilella A.J."/>
            <person name="Villasante A."/>
            <person name="Walenz B."/>
            <person name="Wang J."/>
            <person name="Wasserman M."/>
            <person name="Watts T."/>
            <person name="Wilson D."/>
            <person name="Wilson R.K."/>
            <person name="Wing R.A."/>
            <person name="Wolfner M.F."/>
            <person name="Wong A."/>
            <person name="Wong G.K."/>
            <person name="Wu C.I."/>
            <person name="Wu G."/>
            <person name="Yamamoto D."/>
            <person name="Yang H.P."/>
            <person name="Yang S.P."/>
            <person name="Yorke J.A."/>
            <person name="Yoshida K."/>
            <person name="Zdobnov E."/>
            <person name="Zhang P."/>
            <person name="Zhang Y."/>
            <person name="Zimin A.V."/>
            <person name="Baldwin J."/>
            <person name="Abdouelleil A."/>
            <person name="Abdulkadir J."/>
            <person name="Abebe A."/>
            <person name="Abera B."/>
            <person name="Abreu J."/>
            <person name="Acer S.C."/>
            <person name="Aftuck L."/>
            <person name="Alexander A."/>
            <person name="An P."/>
            <person name="Anderson E."/>
            <person name="Anderson S."/>
            <person name="Arachi H."/>
            <person name="Azer M."/>
            <person name="Bachantsang P."/>
            <person name="Barry A."/>
            <person name="Bayul T."/>
            <person name="Berlin A."/>
            <person name="Bessette D."/>
            <person name="Bloom T."/>
            <person name="Blye J."/>
            <person name="Boguslavskiy L."/>
            <person name="Bonnet C."/>
            <person name="Boukhgalter B."/>
            <person name="Bourzgui I."/>
            <person name="Brown A."/>
            <person name="Cahill P."/>
            <person name="Channer S."/>
            <person name="Cheshatsang Y."/>
            <person name="Chuda L."/>
            <person name="Citroen M."/>
            <person name="Collymore A."/>
            <person name="Cooke P."/>
            <person name="Costello M."/>
            <person name="D'Aco K."/>
            <person name="Daza R."/>
            <person name="De Haan G."/>
            <person name="DeGray S."/>
            <person name="DeMaso C."/>
            <person name="Dhargay N."/>
            <person name="Dooley K."/>
            <person name="Dooley E."/>
            <person name="Doricent M."/>
            <person name="Dorje P."/>
            <person name="Dorjee K."/>
            <person name="Dupes A."/>
            <person name="Elong R."/>
            <person name="Falk J."/>
            <person name="Farina A."/>
            <person name="Faro S."/>
            <person name="Ferguson D."/>
            <person name="Fisher S."/>
            <person name="Foley C.D."/>
            <person name="Franke A."/>
            <person name="Friedrich D."/>
            <person name="Gadbois L."/>
            <person name="Gearin G."/>
            <person name="Gearin C.R."/>
            <person name="Giannoukos G."/>
            <person name="Goode T."/>
            <person name="Graham J."/>
            <person name="Grandbois E."/>
            <person name="Grewal S."/>
            <person name="Gyaltsen K."/>
            <person name="Hafez N."/>
            <person name="Hagos B."/>
            <person name="Hall J."/>
            <person name="Henson C."/>
            <person name="Hollinger A."/>
            <person name="Honan T."/>
            <person name="Huard M.D."/>
            <person name="Hughes L."/>
            <person name="Hurhula B."/>
            <person name="Husby M.E."/>
            <person name="Kamat A."/>
            <person name="Kanga B."/>
            <person name="Kashin S."/>
            <person name="Khazanovich D."/>
            <person name="Kisner P."/>
            <person name="Lance K."/>
            <person name="Lara M."/>
            <person name="Lee W."/>
            <person name="Lennon N."/>
            <person name="Letendre F."/>
            <person name="LeVine R."/>
            <person name="Lipovsky A."/>
            <person name="Liu X."/>
            <person name="Liu J."/>
            <person name="Liu S."/>
            <person name="Lokyitsang T."/>
            <person name="Lokyitsang Y."/>
            <person name="Lubonja R."/>
            <person name="Lui A."/>
            <person name="MacDonald P."/>
            <person name="Magnisalis V."/>
            <person name="Maru K."/>
            <person name="Matthews C."/>
            <person name="McCusker W."/>
            <person name="McDonough S."/>
            <person name="Mehta T."/>
            <person name="Meldrim J."/>
            <person name="Meneus L."/>
            <person name="Mihai O."/>
            <person name="Mihalev A."/>
            <person name="Mihova T."/>
            <person name="Mittelman R."/>
            <person name="Mlenga V."/>
            <person name="Montmayeur A."/>
            <person name="Mulrain L."/>
            <person name="Navidi A."/>
            <person name="Naylor J."/>
            <person name="Negash T."/>
            <person name="Nguyen T."/>
            <person name="Nguyen N."/>
            <person name="Nicol R."/>
            <person name="Norbu C."/>
            <person name="Norbu N."/>
            <person name="Novod N."/>
            <person name="O'Neill B."/>
            <person name="Osman S."/>
            <person name="Markiewicz E."/>
            <person name="Oyono O.L."/>
            <person name="Patti C."/>
            <person name="Phunkhang P."/>
            <person name="Pierre F."/>
            <person name="Priest M."/>
            <person name="Raghuraman S."/>
            <person name="Rege F."/>
            <person name="Reyes R."/>
            <person name="Rise C."/>
            <person name="Rogov P."/>
            <person name="Ross K."/>
            <person name="Ryan E."/>
            <person name="Settipalli S."/>
            <person name="Shea T."/>
            <person name="Sherpa N."/>
            <person name="Shi L."/>
            <person name="Shih D."/>
            <person name="Sparrow T."/>
            <person name="Spaulding J."/>
            <person name="Stalker J."/>
            <person name="Stange-Thomann N."/>
            <person name="Stavropoulos S."/>
            <person name="Stone C."/>
            <person name="Strader C."/>
            <person name="Tesfaye S."/>
            <person name="Thomson T."/>
            <person name="Thoulutsang Y."/>
            <person name="Thoulutsang D."/>
            <person name="Topham K."/>
            <person name="Topping I."/>
            <person name="Tsamla T."/>
            <person name="Vassiliev H."/>
            <person name="Vo A."/>
            <person name="Wangchuk T."/>
            <person name="Wangdi T."/>
            <person name="Weiand M."/>
            <person name="Wilkinson J."/>
            <person name="Wilson A."/>
            <person name="Yadav S."/>
            <person name="Young G."/>
            <person name="Yu Q."/>
            <person name="Zembek L."/>
            <person name="Zhong D."/>
            <person name="Zimmer A."/>
            <person name="Zwirko Z."/>
            <person name="Jaffe D.B."/>
            <person name="Alvarez P."/>
            <person name="Brockman W."/>
            <person name="Butler J."/>
            <person name="Chin C."/>
            <person name="Gnerre S."/>
            <person name="Grabherr M."/>
            <person name="Kleber M."/>
            <person name="Mauceli E."/>
            <person name="MacCallum I."/>
        </authorList>
    </citation>
    <scope>NUCLEOTIDE SEQUENCE [LARGE SCALE GENOMIC DNA]</scope>
    <source>
        <strain evidence="4 5">TSC#14021-0224.01</strain>
    </source>
</reference>
<feature type="compositionally biased region" description="Basic and acidic residues" evidence="3">
    <location>
        <begin position="216"/>
        <end position="225"/>
    </location>
</feature>
<dbReference type="Gene3D" id="3.80.10.10">
    <property type="entry name" value="Ribonuclease Inhibitor"/>
    <property type="match status" value="1"/>
</dbReference>
<organism evidence="4 5">
    <name type="scientific">Drosophila erecta</name>
    <name type="common">Fruit fly</name>
    <dbReference type="NCBI Taxonomy" id="7220"/>
    <lineage>
        <taxon>Eukaryota</taxon>
        <taxon>Metazoa</taxon>
        <taxon>Ecdysozoa</taxon>
        <taxon>Arthropoda</taxon>
        <taxon>Hexapoda</taxon>
        <taxon>Insecta</taxon>
        <taxon>Pterygota</taxon>
        <taxon>Neoptera</taxon>
        <taxon>Endopterygota</taxon>
        <taxon>Diptera</taxon>
        <taxon>Brachycera</taxon>
        <taxon>Muscomorpha</taxon>
        <taxon>Ephydroidea</taxon>
        <taxon>Drosophilidae</taxon>
        <taxon>Drosophila</taxon>
        <taxon>Sophophora</taxon>
    </lineage>
</organism>
<name>B3NVC9_DROER</name>
<dbReference type="GO" id="GO:0007010">
    <property type="term" value="P:cytoskeleton organization"/>
    <property type="evidence" value="ECO:0007669"/>
    <property type="project" value="TreeGrafter"/>
</dbReference>
<sequence>MTNRLTEQLVETKAKCSDYRKAVRLNAWGNDLVDITICLRMPLLEVLALSLNKINTLSSLVNCTRLKELYLRKNDITSFDELNHLSNARSLISLWLENNPCSDAAGADYRACVLRKLPNLKKLDNVDVSDLEVQAALRHEYYPEQKSAIVAPVAETSLKPGCSPKVKACLDRIEKERERVREKEEHERELEQRERQGCENYDDMQLPRPNRFAGGDARDVREKFRIRSPSPQGRRKIPSEKMSRCMQPNPHPVPKDQHDQQPVQPAQSVQQVQQRQQNPPGHRVANASAAAMLIAQNHMERISPSPPMPAAYSTTCASLEKRRSHNSNLFTAALCLIREMDTSQLKALVLAIHEQLANHPTSY</sequence>
<keyword evidence="2" id="KW-0677">Repeat</keyword>
<dbReference type="OMA" id="KFHAANS"/>
<reference evidence="4 5" key="2">
    <citation type="journal article" date="2008" name="Bioinformatics">
        <title>Assembly reconciliation.</title>
        <authorList>
            <person name="Zimin A.V."/>
            <person name="Smith D.R."/>
            <person name="Sutton G."/>
            <person name="Yorke J.A."/>
        </authorList>
    </citation>
    <scope>NUCLEOTIDE SEQUENCE [LARGE SCALE GENOMIC DNA]</scope>
    <source>
        <strain evidence="4 5">TSC#14021-0224.01</strain>
    </source>
</reference>
<dbReference type="PANTHER" id="PTHR18849">
    <property type="entry name" value="LEUCINE RICH REPEAT PROTEIN"/>
    <property type="match status" value="1"/>
</dbReference>
<dbReference type="KEGG" id="der:6551495"/>
<evidence type="ECO:0000313" key="5">
    <source>
        <dbReference type="Proteomes" id="UP000008711"/>
    </source>
</evidence>
<evidence type="ECO:0000313" key="4">
    <source>
        <dbReference type="EMBL" id="EDV46117.1"/>
    </source>
</evidence>
<dbReference type="GO" id="GO:0097733">
    <property type="term" value="C:photoreceptor cell cilium"/>
    <property type="evidence" value="ECO:0007669"/>
    <property type="project" value="UniProtKB-ARBA"/>
</dbReference>
<keyword evidence="1" id="KW-0433">Leucine-rich repeat</keyword>